<keyword evidence="10 13" id="KW-0239">DNA-directed DNA polymerase</keyword>
<keyword evidence="16" id="KW-1185">Reference proteome</keyword>
<evidence type="ECO:0000256" key="5">
    <source>
        <dbReference type="ARBA" id="ARBA00022490"/>
    </source>
</evidence>
<dbReference type="InterPro" id="IPR004013">
    <property type="entry name" value="PHP_dom"/>
</dbReference>
<dbReference type="InterPro" id="IPR011708">
    <property type="entry name" value="DNA_pol3_alpha_NTPase_dom"/>
</dbReference>
<comment type="function">
    <text evidence="13">DNA polymerase involved in damage-induced mutagenesis and translesion synthesis (TLS). It is not the major replicative DNA polymerase.</text>
</comment>
<evidence type="ECO:0000256" key="4">
    <source>
        <dbReference type="ARBA" id="ARBA00017273"/>
    </source>
</evidence>
<keyword evidence="11 13" id="KW-0234">DNA repair</keyword>
<dbReference type="InterPro" id="IPR004365">
    <property type="entry name" value="NA-bd_OB_tRNA"/>
</dbReference>
<evidence type="ECO:0000256" key="13">
    <source>
        <dbReference type="HAMAP-Rule" id="MF_01902"/>
    </source>
</evidence>
<comment type="similarity">
    <text evidence="2 13">Belongs to the DNA polymerase type-C family. DnaE2 subfamily.</text>
</comment>
<dbReference type="EMBL" id="JBHRTP010000089">
    <property type="protein sequence ID" value="MFC3110768.1"/>
    <property type="molecule type" value="Genomic_DNA"/>
</dbReference>
<evidence type="ECO:0000256" key="2">
    <source>
        <dbReference type="ARBA" id="ARBA00007391"/>
    </source>
</evidence>
<dbReference type="Gene3D" id="1.10.150.870">
    <property type="match status" value="1"/>
</dbReference>
<evidence type="ECO:0000256" key="11">
    <source>
        <dbReference type="ARBA" id="ARBA00023204"/>
    </source>
</evidence>
<comment type="catalytic activity">
    <reaction evidence="12 13">
        <text>DNA(n) + a 2'-deoxyribonucleoside 5'-triphosphate = DNA(n+1) + diphosphate</text>
        <dbReference type="Rhea" id="RHEA:22508"/>
        <dbReference type="Rhea" id="RHEA-COMP:17339"/>
        <dbReference type="Rhea" id="RHEA-COMP:17340"/>
        <dbReference type="ChEBI" id="CHEBI:33019"/>
        <dbReference type="ChEBI" id="CHEBI:61560"/>
        <dbReference type="ChEBI" id="CHEBI:173112"/>
        <dbReference type="EC" id="2.7.7.7"/>
    </reaction>
</comment>
<dbReference type="CDD" id="cd07434">
    <property type="entry name" value="PHP_PolIIIA_DnaE2"/>
    <property type="match status" value="1"/>
</dbReference>
<dbReference type="Proteomes" id="UP001595530">
    <property type="component" value="Unassembled WGS sequence"/>
</dbReference>
<sequence length="1050" mass="115873">MATSSSSGTLPAYAELQCLSNFSFLKGASRPEELVARAAQLGYSALAIADECSLAGVVRAHVEAKEVGLKLLIGSQFVLSDPDGTPSFSLLVLAQNRNGYGNLSELITIARTRIAKGSYRLMPDDLAAPPAEYAHLRGLPDCLVILLPQYGMPAESLTRPAQWLAATFPGRAWIALTLLHRARDERHRSAVEQVAHAHGLALVASGDVRMHVRSRKPLLDTVTAIGLGKPVASCGYQLTPNAEQHLRSRIRLANLYPSDALAQTLRIAERCTFSLDQLRYEYPDELVPPGQTAAAYLRAESYSGAHRRFPAGIPANVQAQLEHELALIADMSYEPYFLTVYDIVRFARRENILCQGRGSAANSAVCYCLGITEVDPARGNLLFERFISRERNEPPDIDVDFEHQRREEVIQYIYNKYGRLRAALTGVVISYRPRSVMRDVGKALGIDLAVVDQIAKAHNWWDGKADLMQRMASSGLDPASPLAQLWCELATTLMGFPRHLSQHPGGFVISRGKLSRMVPIENAAMADRSVVQWDKDDLDALGLLKIDILALGMLSMIRRCLDLVSEQRGERFELQDIPGEDPATYDMICAADTVGVFQIESRAQMSMLPRMRPRTFYDLVIEVAIIRPGPIQGGMIHPYLRRRRGIDPVDYPSAEMEKALERTLGIPIFQEQVMQIAMMAAGFSAGEADRLRRAMAAWKRKGDLGQFEDKLMSGMLERNYSAEFAQSIIGQIRGFAEYGFPESHAASFALLAYASSWLKCHEPAAFLTALLNSQPMGFYSPSQLVQDAKRHCVQVLPVDVCISHWEAALERADDGTLAVRLGMNLVKGMAREVALRIEDARAIRPFAELHDLSLRAQLNRHDLQALAAANALAPLAGHRRQALWQAVVSTPEKGLLKTASAREEKLLLPPPSEGDDIVGDYRSTGLTLGRHPLALLRPMLSAKRFLTAEVMNTFVNGQPARGCGIVTVRQRPQTANGVIFVTLEDETGPLNVIVWPALVEQQRKELLTASLLGVYGIWQCESGVRHLVAKRLVDLSAMLGRLTTSSRDFA</sequence>
<dbReference type="Pfam" id="PF02811">
    <property type="entry name" value="PHP"/>
    <property type="match status" value="1"/>
</dbReference>
<dbReference type="PANTHER" id="PTHR32294:SF4">
    <property type="entry name" value="ERROR-PRONE DNA POLYMERASE"/>
    <property type="match status" value="1"/>
</dbReference>
<keyword evidence="8 13" id="KW-0235">DNA replication</keyword>
<dbReference type="HAMAP" id="MF_01902">
    <property type="entry name" value="DNApol_error_prone"/>
    <property type="match status" value="1"/>
</dbReference>
<organism evidence="15 16">
    <name type="scientific">Undibacterium arcticum</name>
    <dbReference type="NCBI Taxonomy" id="1762892"/>
    <lineage>
        <taxon>Bacteria</taxon>
        <taxon>Pseudomonadati</taxon>
        <taxon>Pseudomonadota</taxon>
        <taxon>Betaproteobacteria</taxon>
        <taxon>Burkholderiales</taxon>
        <taxon>Oxalobacteraceae</taxon>
        <taxon>Undibacterium</taxon>
    </lineage>
</organism>
<dbReference type="InterPro" id="IPR023073">
    <property type="entry name" value="DnaE2"/>
</dbReference>
<proteinExistence type="inferred from homology"/>
<dbReference type="SUPFAM" id="SSF89550">
    <property type="entry name" value="PHP domain-like"/>
    <property type="match status" value="1"/>
</dbReference>
<comment type="subcellular location">
    <subcellularLocation>
        <location evidence="1 13">Cytoplasm</location>
    </subcellularLocation>
</comment>
<evidence type="ECO:0000256" key="1">
    <source>
        <dbReference type="ARBA" id="ARBA00004496"/>
    </source>
</evidence>
<evidence type="ECO:0000313" key="16">
    <source>
        <dbReference type="Proteomes" id="UP001595530"/>
    </source>
</evidence>
<keyword evidence="9 13" id="KW-0227">DNA damage</keyword>
<evidence type="ECO:0000256" key="10">
    <source>
        <dbReference type="ARBA" id="ARBA00022932"/>
    </source>
</evidence>
<dbReference type="InterPro" id="IPR040982">
    <property type="entry name" value="DNA_pol3_finger"/>
</dbReference>
<comment type="caution">
    <text evidence="15">The sequence shown here is derived from an EMBL/GenBank/DDBJ whole genome shotgun (WGS) entry which is preliminary data.</text>
</comment>
<dbReference type="PANTHER" id="PTHR32294">
    <property type="entry name" value="DNA POLYMERASE III SUBUNIT ALPHA"/>
    <property type="match status" value="1"/>
</dbReference>
<reference evidence="16" key="1">
    <citation type="journal article" date="2019" name="Int. J. Syst. Evol. Microbiol.">
        <title>The Global Catalogue of Microorganisms (GCM) 10K type strain sequencing project: providing services to taxonomists for standard genome sequencing and annotation.</title>
        <authorList>
            <consortium name="The Broad Institute Genomics Platform"/>
            <consortium name="The Broad Institute Genome Sequencing Center for Infectious Disease"/>
            <person name="Wu L."/>
            <person name="Ma J."/>
        </authorList>
    </citation>
    <scope>NUCLEOTIDE SEQUENCE [LARGE SCALE GENOMIC DNA]</scope>
    <source>
        <strain evidence="16">KCTC 42986</strain>
    </source>
</reference>
<dbReference type="NCBIfam" id="NF004225">
    <property type="entry name" value="PRK05672.1"/>
    <property type="match status" value="1"/>
</dbReference>
<evidence type="ECO:0000256" key="6">
    <source>
        <dbReference type="ARBA" id="ARBA00022679"/>
    </source>
</evidence>
<dbReference type="Pfam" id="PF14579">
    <property type="entry name" value="HHH_6"/>
    <property type="match status" value="1"/>
</dbReference>
<dbReference type="InterPro" id="IPR003141">
    <property type="entry name" value="Pol/His_phosphatase_N"/>
</dbReference>
<keyword evidence="6 13" id="KW-0808">Transferase</keyword>
<dbReference type="CDD" id="cd04485">
    <property type="entry name" value="DnaE_OBF"/>
    <property type="match status" value="1"/>
</dbReference>
<evidence type="ECO:0000259" key="14">
    <source>
        <dbReference type="SMART" id="SM00481"/>
    </source>
</evidence>
<dbReference type="Gene3D" id="3.20.20.140">
    <property type="entry name" value="Metal-dependent hydrolases"/>
    <property type="match status" value="1"/>
</dbReference>
<feature type="domain" description="Polymerase/histidinol phosphatase N-terminal" evidence="14">
    <location>
        <begin position="14"/>
        <end position="81"/>
    </location>
</feature>
<accession>A0ABV7F6Q7</accession>
<protein>
    <recommendedName>
        <fullName evidence="4 13">Error-prone DNA polymerase</fullName>
        <ecNumber evidence="3 13">2.7.7.7</ecNumber>
    </recommendedName>
</protein>
<dbReference type="RefSeq" id="WP_390323883.1">
    <property type="nucleotide sequence ID" value="NZ_JBHRTP010000089.1"/>
</dbReference>
<gene>
    <name evidence="13" type="primary">dnaE2</name>
    <name evidence="15" type="ORF">ACFOFO_22915</name>
</gene>
<dbReference type="Pfam" id="PF07733">
    <property type="entry name" value="DNA_pol3_alpha"/>
    <property type="match status" value="1"/>
</dbReference>
<name>A0ABV7F6Q7_9BURK</name>
<dbReference type="Pfam" id="PF01336">
    <property type="entry name" value="tRNA_anti-codon"/>
    <property type="match status" value="1"/>
</dbReference>
<dbReference type="InterPro" id="IPR016195">
    <property type="entry name" value="Pol/histidinol_Pase-like"/>
</dbReference>
<dbReference type="NCBIfam" id="TIGR00594">
    <property type="entry name" value="polc"/>
    <property type="match status" value="1"/>
</dbReference>
<evidence type="ECO:0000256" key="8">
    <source>
        <dbReference type="ARBA" id="ARBA00022705"/>
    </source>
</evidence>
<evidence type="ECO:0000256" key="7">
    <source>
        <dbReference type="ARBA" id="ARBA00022695"/>
    </source>
</evidence>
<dbReference type="InterPro" id="IPR004805">
    <property type="entry name" value="DnaE2/DnaE/PolC"/>
</dbReference>
<evidence type="ECO:0000256" key="12">
    <source>
        <dbReference type="ARBA" id="ARBA00049244"/>
    </source>
</evidence>
<evidence type="ECO:0000313" key="15">
    <source>
        <dbReference type="EMBL" id="MFC3110768.1"/>
    </source>
</evidence>
<dbReference type="Pfam" id="PF17657">
    <property type="entry name" value="DNA_pol3_finger"/>
    <property type="match status" value="1"/>
</dbReference>
<dbReference type="EC" id="2.7.7.7" evidence="3 13"/>
<evidence type="ECO:0000256" key="9">
    <source>
        <dbReference type="ARBA" id="ARBA00022763"/>
    </source>
</evidence>
<dbReference type="InterPro" id="IPR029460">
    <property type="entry name" value="DNAPol_HHH"/>
</dbReference>
<keyword evidence="7 13" id="KW-0548">Nucleotidyltransferase</keyword>
<keyword evidence="5 13" id="KW-0963">Cytoplasm</keyword>
<dbReference type="SMART" id="SM00481">
    <property type="entry name" value="POLIIIAc"/>
    <property type="match status" value="1"/>
</dbReference>
<evidence type="ECO:0000256" key="3">
    <source>
        <dbReference type="ARBA" id="ARBA00012417"/>
    </source>
</evidence>